<protein>
    <recommendedName>
        <fullName evidence="11">TonB C-terminal domain-containing protein</fullName>
    </recommendedName>
</protein>
<sequence>MKYTLLAFLLLAAGAVSAQTTPAPAPAAAKQPTVLRPGRMQVQAKPAANRPDVAPQYAGGAQALGQYFQENVQYPEAARSKGLSGQVLVGFTVGTDGHASEAKVVKGLSPECDAEALRVIAAMPAWKPALRKGQPVAVPVQLPVPFGYSQDLKVEKSKVKFE</sequence>
<evidence type="ECO:0000256" key="9">
    <source>
        <dbReference type="ARBA" id="ARBA00023136"/>
    </source>
</evidence>
<keyword evidence="8" id="KW-1133">Transmembrane helix</keyword>
<comment type="caution">
    <text evidence="12">The sequence shown here is derived from an EMBL/GenBank/DDBJ whole genome shotgun (WGS) entry which is preliminary data.</text>
</comment>
<dbReference type="EMBL" id="BAABHA010000001">
    <property type="protein sequence ID" value="GAA4373882.1"/>
    <property type="molecule type" value="Genomic_DNA"/>
</dbReference>
<evidence type="ECO:0000256" key="8">
    <source>
        <dbReference type="ARBA" id="ARBA00022989"/>
    </source>
</evidence>
<dbReference type="Pfam" id="PF03544">
    <property type="entry name" value="TonB_C"/>
    <property type="match status" value="1"/>
</dbReference>
<dbReference type="InterPro" id="IPR051045">
    <property type="entry name" value="TonB-dependent_transducer"/>
</dbReference>
<keyword evidence="5" id="KW-0997">Cell inner membrane</keyword>
<feature type="chain" id="PRO_5045156925" description="TonB C-terminal domain-containing protein" evidence="10">
    <location>
        <begin position="19"/>
        <end position="162"/>
    </location>
</feature>
<dbReference type="RefSeq" id="WP_345221042.1">
    <property type="nucleotide sequence ID" value="NZ_BAABHA010000001.1"/>
</dbReference>
<keyword evidence="9" id="KW-0472">Membrane</keyword>
<accession>A0ABP8IUZ1</accession>
<keyword evidence="3" id="KW-0813">Transport</keyword>
<dbReference type="Proteomes" id="UP001500454">
    <property type="component" value="Unassembled WGS sequence"/>
</dbReference>
<evidence type="ECO:0000259" key="11">
    <source>
        <dbReference type="PROSITE" id="PS52015"/>
    </source>
</evidence>
<dbReference type="InterPro" id="IPR006260">
    <property type="entry name" value="TonB/TolA_C"/>
</dbReference>
<dbReference type="PANTHER" id="PTHR33446">
    <property type="entry name" value="PROTEIN TONB-RELATED"/>
    <property type="match status" value="1"/>
</dbReference>
<feature type="signal peptide" evidence="10">
    <location>
        <begin position="1"/>
        <end position="18"/>
    </location>
</feature>
<evidence type="ECO:0000256" key="5">
    <source>
        <dbReference type="ARBA" id="ARBA00022519"/>
    </source>
</evidence>
<keyword evidence="7" id="KW-0653">Protein transport</keyword>
<evidence type="ECO:0000256" key="7">
    <source>
        <dbReference type="ARBA" id="ARBA00022927"/>
    </source>
</evidence>
<dbReference type="NCBIfam" id="TIGR01352">
    <property type="entry name" value="tonB_Cterm"/>
    <property type="match status" value="1"/>
</dbReference>
<evidence type="ECO:0000256" key="3">
    <source>
        <dbReference type="ARBA" id="ARBA00022448"/>
    </source>
</evidence>
<dbReference type="PANTHER" id="PTHR33446:SF2">
    <property type="entry name" value="PROTEIN TONB"/>
    <property type="match status" value="1"/>
</dbReference>
<comment type="similarity">
    <text evidence="2">Belongs to the TonB family.</text>
</comment>
<dbReference type="SUPFAM" id="SSF74653">
    <property type="entry name" value="TolA/TonB C-terminal domain"/>
    <property type="match status" value="1"/>
</dbReference>
<organism evidence="12 13">
    <name type="scientific">Hymenobacter koreensis</name>
    <dbReference type="NCBI Taxonomy" id="1084523"/>
    <lineage>
        <taxon>Bacteria</taxon>
        <taxon>Pseudomonadati</taxon>
        <taxon>Bacteroidota</taxon>
        <taxon>Cytophagia</taxon>
        <taxon>Cytophagales</taxon>
        <taxon>Hymenobacteraceae</taxon>
        <taxon>Hymenobacter</taxon>
    </lineage>
</organism>
<comment type="subcellular location">
    <subcellularLocation>
        <location evidence="1">Cell inner membrane</location>
        <topology evidence="1">Single-pass membrane protein</topology>
        <orientation evidence="1">Periplasmic side</orientation>
    </subcellularLocation>
</comment>
<proteinExistence type="inferred from homology"/>
<keyword evidence="4" id="KW-1003">Cell membrane</keyword>
<evidence type="ECO:0000313" key="12">
    <source>
        <dbReference type="EMBL" id="GAA4373882.1"/>
    </source>
</evidence>
<keyword evidence="6" id="KW-0812">Transmembrane</keyword>
<evidence type="ECO:0000256" key="6">
    <source>
        <dbReference type="ARBA" id="ARBA00022692"/>
    </source>
</evidence>
<gene>
    <name evidence="12" type="ORF">GCM10023186_04870</name>
</gene>
<dbReference type="PROSITE" id="PS52015">
    <property type="entry name" value="TONB_CTD"/>
    <property type="match status" value="1"/>
</dbReference>
<evidence type="ECO:0000256" key="4">
    <source>
        <dbReference type="ARBA" id="ARBA00022475"/>
    </source>
</evidence>
<evidence type="ECO:0000256" key="2">
    <source>
        <dbReference type="ARBA" id="ARBA00006555"/>
    </source>
</evidence>
<name>A0ABP8IUZ1_9BACT</name>
<keyword evidence="10" id="KW-0732">Signal</keyword>
<keyword evidence="13" id="KW-1185">Reference proteome</keyword>
<dbReference type="Gene3D" id="3.30.1150.10">
    <property type="match status" value="1"/>
</dbReference>
<evidence type="ECO:0000256" key="10">
    <source>
        <dbReference type="SAM" id="SignalP"/>
    </source>
</evidence>
<evidence type="ECO:0000256" key="1">
    <source>
        <dbReference type="ARBA" id="ARBA00004383"/>
    </source>
</evidence>
<reference evidence="13" key="1">
    <citation type="journal article" date="2019" name="Int. J. Syst. Evol. Microbiol.">
        <title>The Global Catalogue of Microorganisms (GCM) 10K type strain sequencing project: providing services to taxonomists for standard genome sequencing and annotation.</title>
        <authorList>
            <consortium name="The Broad Institute Genomics Platform"/>
            <consortium name="The Broad Institute Genome Sequencing Center for Infectious Disease"/>
            <person name="Wu L."/>
            <person name="Ma J."/>
        </authorList>
    </citation>
    <scope>NUCLEOTIDE SEQUENCE [LARGE SCALE GENOMIC DNA]</scope>
    <source>
        <strain evidence="13">JCM 17924</strain>
    </source>
</reference>
<evidence type="ECO:0000313" key="13">
    <source>
        <dbReference type="Proteomes" id="UP001500454"/>
    </source>
</evidence>
<feature type="domain" description="TonB C-terminal" evidence="11">
    <location>
        <begin position="59"/>
        <end position="155"/>
    </location>
</feature>
<dbReference type="InterPro" id="IPR037682">
    <property type="entry name" value="TonB_C"/>
</dbReference>